<dbReference type="OrthoDB" id="6200718at2"/>
<dbReference type="RefSeq" id="WP_126470390.1">
    <property type="nucleotide sequence ID" value="NZ_RXOE01000002.1"/>
</dbReference>
<evidence type="ECO:0000313" key="1">
    <source>
        <dbReference type="EMBL" id="RTQ35199.1"/>
    </source>
</evidence>
<organism evidence="1 2">
    <name type="scientific">Variovorax gossypii</name>
    <dbReference type="NCBI Taxonomy" id="1679495"/>
    <lineage>
        <taxon>Bacteria</taxon>
        <taxon>Pseudomonadati</taxon>
        <taxon>Pseudomonadota</taxon>
        <taxon>Betaproteobacteria</taxon>
        <taxon>Burkholderiales</taxon>
        <taxon>Comamonadaceae</taxon>
        <taxon>Variovorax</taxon>
    </lineage>
</organism>
<proteinExistence type="predicted"/>
<dbReference type="EMBL" id="RXOE01000002">
    <property type="protein sequence ID" value="RTQ35199.1"/>
    <property type="molecule type" value="Genomic_DNA"/>
</dbReference>
<comment type="caution">
    <text evidence="1">The sequence shown here is derived from an EMBL/GenBank/DDBJ whole genome shotgun (WGS) entry which is preliminary data.</text>
</comment>
<gene>
    <name evidence="1" type="ORF">EJP69_12505</name>
</gene>
<dbReference type="AlphaFoldDB" id="A0A3S0GYD4"/>
<protein>
    <submittedName>
        <fullName evidence="1">MolR family transcriptional regulator</fullName>
    </submittedName>
</protein>
<keyword evidence="2" id="KW-1185">Reference proteome</keyword>
<evidence type="ECO:0000313" key="2">
    <source>
        <dbReference type="Proteomes" id="UP000267418"/>
    </source>
</evidence>
<sequence length="176" mass="19803">MPLHFDDPEEGLARETSHPRFVQLAGDDFYYDVGDDFSPFGNDDGSDTLAALEDWYRDEGGNGKVAGFLQEMLADWDFGVPASMHRADADVREKWLAEDDMHETYLQSECRARVATAFGQLKIAGEIDADVRDEALAAIACQFALNERARTRYPDWPYADQNQSRLTAMREVLSVA</sequence>
<dbReference type="Proteomes" id="UP000267418">
    <property type="component" value="Unassembled WGS sequence"/>
</dbReference>
<reference evidence="1 2" key="1">
    <citation type="submission" date="2018-12" db="EMBL/GenBank/DDBJ databases">
        <title>The genome of Variovorax gossypii DSM 100435.</title>
        <authorList>
            <person name="Gao J."/>
            <person name="Sun J."/>
        </authorList>
    </citation>
    <scope>NUCLEOTIDE SEQUENCE [LARGE SCALE GENOMIC DNA]</scope>
    <source>
        <strain evidence="1 2">DSM 100435</strain>
    </source>
</reference>
<name>A0A3S0GYD4_9BURK</name>
<accession>A0A3S0GYD4</accession>